<dbReference type="GO" id="GO:0003700">
    <property type="term" value="F:DNA-binding transcription factor activity"/>
    <property type="evidence" value="ECO:0007669"/>
    <property type="project" value="InterPro"/>
</dbReference>
<dbReference type="InterPro" id="IPR007630">
    <property type="entry name" value="RNA_pol_sigma70_r4"/>
</dbReference>
<dbReference type="STRING" id="1797291.A2V47_06085"/>
<dbReference type="PRINTS" id="PR00046">
    <property type="entry name" value="SIGMA70FCT"/>
</dbReference>
<dbReference type="Proteomes" id="UP000177701">
    <property type="component" value="Unassembled WGS sequence"/>
</dbReference>
<organism evidence="2 3">
    <name type="scientific">Candidatus Sediminicultor quintus</name>
    <dbReference type="NCBI Taxonomy" id="1797291"/>
    <lineage>
        <taxon>Bacteria</taxon>
        <taxon>Pseudomonadati</taxon>
        <taxon>Atribacterota</taxon>
        <taxon>Candidatus Phoenicimicrobiia</taxon>
        <taxon>Candidatus Pheonicimicrobiales</taxon>
        <taxon>Candidatus Phoenicimicrobiaceae</taxon>
        <taxon>Candidatus Sediminicultor</taxon>
    </lineage>
</organism>
<dbReference type="EMBL" id="MEYH01000009">
    <property type="protein sequence ID" value="OGD17311.1"/>
    <property type="molecule type" value="Genomic_DNA"/>
</dbReference>
<dbReference type="NCBIfam" id="TIGR02937">
    <property type="entry name" value="sigma70-ECF"/>
    <property type="match status" value="1"/>
</dbReference>
<dbReference type="AlphaFoldDB" id="A0A1F5AFP0"/>
<protein>
    <recommendedName>
        <fullName evidence="1">RNA polymerase sigma-70 region 4 domain-containing protein</fullName>
    </recommendedName>
</protein>
<proteinExistence type="predicted"/>
<dbReference type="InterPro" id="IPR000943">
    <property type="entry name" value="RNA_pol_sigma70"/>
</dbReference>
<dbReference type="Pfam" id="PF04545">
    <property type="entry name" value="Sigma70_r4"/>
    <property type="match status" value="1"/>
</dbReference>
<comment type="caution">
    <text evidence="2">The sequence shown here is derived from an EMBL/GenBank/DDBJ whole genome shotgun (WGS) entry which is preliminary data.</text>
</comment>
<evidence type="ECO:0000313" key="3">
    <source>
        <dbReference type="Proteomes" id="UP000177701"/>
    </source>
</evidence>
<dbReference type="GO" id="GO:0006352">
    <property type="term" value="P:DNA-templated transcription initiation"/>
    <property type="evidence" value="ECO:0007669"/>
    <property type="project" value="InterPro"/>
</dbReference>
<reference evidence="2 3" key="1">
    <citation type="journal article" date="2016" name="Nat. Commun.">
        <title>Thousands of microbial genomes shed light on interconnected biogeochemical processes in an aquifer system.</title>
        <authorList>
            <person name="Anantharaman K."/>
            <person name="Brown C.T."/>
            <person name="Hug L.A."/>
            <person name="Sharon I."/>
            <person name="Castelle C.J."/>
            <person name="Probst A.J."/>
            <person name="Thomas B.C."/>
            <person name="Singh A."/>
            <person name="Wilkins M.J."/>
            <person name="Karaoz U."/>
            <person name="Brodie E.L."/>
            <person name="Williams K.H."/>
            <person name="Hubbard S.S."/>
            <person name="Banfield J.F."/>
        </authorList>
    </citation>
    <scope>NUCLEOTIDE SEQUENCE [LARGE SCALE GENOMIC DNA]</scope>
</reference>
<dbReference type="InterPro" id="IPR014284">
    <property type="entry name" value="RNA_pol_sigma-70_dom"/>
</dbReference>
<evidence type="ECO:0000313" key="2">
    <source>
        <dbReference type="EMBL" id="OGD17311.1"/>
    </source>
</evidence>
<gene>
    <name evidence="2" type="ORF">A2V47_06085</name>
</gene>
<name>A0A1F5AFP0_9BACT</name>
<dbReference type="Gene3D" id="1.10.10.10">
    <property type="entry name" value="Winged helix-like DNA-binding domain superfamily/Winged helix DNA-binding domain"/>
    <property type="match status" value="1"/>
</dbReference>
<evidence type="ECO:0000259" key="1">
    <source>
        <dbReference type="Pfam" id="PF04545"/>
    </source>
</evidence>
<sequence length="66" mass="7944">MTILKTILLKNNLEEGFKLLTQREKKIISLYYLEGYKDEEIARLYGINRQNVNRQRKRGISKLKIF</sequence>
<dbReference type="SUPFAM" id="SSF88659">
    <property type="entry name" value="Sigma3 and sigma4 domains of RNA polymerase sigma factors"/>
    <property type="match status" value="1"/>
</dbReference>
<dbReference type="InterPro" id="IPR036388">
    <property type="entry name" value="WH-like_DNA-bd_sf"/>
</dbReference>
<dbReference type="InterPro" id="IPR013324">
    <property type="entry name" value="RNA_pol_sigma_r3/r4-like"/>
</dbReference>
<feature type="domain" description="RNA polymerase sigma-70 region 4" evidence="1">
    <location>
        <begin position="19"/>
        <end position="64"/>
    </location>
</feature>
<accession>A0A1F5AFP0</accession>